<dbReference type="CDD" id="cd04301">
    <property type="entry name" value="NAT_SF"/>
    <property type="match status" value="1"/>
</dbReference>
<dbReference type="PANTHER" id="PTHR42791">
    <property type="entry name" value="GNAT FAMILY ACETYLTRANSFERASE"/>
    <property type="match status" value="1"/>
</dbReference>
<reference evidence="2" key="1">
    <citation type="submission" date="2020-11" db="EMBL/GenBank/DDBJ databases">
        <title>Whole-genome analyses of Nonomuraea sp. K274.</title>
        <authorList>
            <person name="Veyisoglu A."/>
        </authorList>
    </citation>
    <scope>NUCLEOTIDE SEQUENCE</scope>
    <source>
        <strain evidence="2">K274</strain>
    </source>
</reference>
<accession>A0A931AGA5</accession>
<dbReference type="InterPro" id="IPR016181">
    <property type="entry name" value="Acyl_CoA_acyltransferase"/>
</dbReference>
<dbReference type="Pfam" id="PF13508">
    <property type="entry name" value="Acetyltransf_7"/>
    <property type="match status" value="1"/>
</dbReference>
<sequence length="192" mass="21740">MRPAVRRATAEDAGQVAELIATAFAELRSVAYLVPDRRERHKVLTANFRIFVDHALEHGEVHVIDDGPAAAVWLPHTSELPEPADYDRRLDEATGEWASRFRELDALFESNHPAEPYHHLAFLAVHPDCQNQGLGTALLRHRHDRLDGARAYLEASSVRSRDLYARHGYQPLEPFALPDGTLFWPMWRPAAP</sequence>
<comment type="caution">
    <text evidence="2">The sequence shown here is derived from an EMBL/GenBank/DDBJ whole genome shotgun (WGS) entry which is preliminary data.</text>
</comment>
<proteinExistence type="predicted"/>
<protein>
    <submittedName>
        <fullName evidence="2">GNAT family N-acetyltransferase</fullName>
    </submittedName>
</protein>
<feature type="domain" description="N-acetyltransferase" evidence="1">
    <location>
        <begin position="59"/>
        <end position="191"/>
    </location>
</feature>
<evidence type="ECO:0000259" key="1">
    <source>
        <dbReference type="PROSITE" id="PS51186"/>
    </source>
</evidence>
<evidence type="ECO:0000313" key="3">
    <source>
        <dbReference type="Proteomes" id="UP000605361"/>
    </source>
</evidence>
<dbReference type="AlphaFoldDB" id="A0A931AGA5"/>
<organism evidence="2 3">
    <name type="scientific">Nonomuraea cypriaca</name>
    <dbReference type="NCBI Taxonomy" id="1187855"/>
    <lineage>
        <taxon>Bacteria</taxon>
        <taxon>Bacillati</taxon>
        <taxon>Actinomycetota</taxon>
        <taxon>Actinomycetes</taxon>
        <taxon>Streptosporangiales</taxon>
        <taxon>Streptosporangiaceae</taxon>
        <taxon>Nonomuraea</taxon>
    </lineage>
</organism>
<gene>
    <name evidence="2" type="ORF">ITP53_23590</name>
</gene>
<evidence type="ECO:0000313" key="2">
    <source>
        <dbReference type="EMBL" id="MBF8188657.1"/>
    </source>
</evidence>
<keyword evidence="3" id="KW-1185">Reference proteome</keyword>
<dbReference type="PROSITE" id="PS51186">
    <property type="entry name" value="GNAT"/>
    <property type="match status" value="1"/>
</dbReference>
<dbReference type="InterPro" id="IPR052523">
    <property type="entry name" value="Trichothecene_AcTrans"/>
</dbReference>
<dbReference type="EMBL" id="JADOGI010000072">
    <property type="protein sequence ID" value="MBF8188657.1"/>
    <property type="molecule type" value="Genomic_DNA"/>
</dbReference>
<name>A0A931AGA5_9ACTN</name>
<dbReference type="Gene3D" id="3.40.630.30">
    <property type="match status" value="1"/>
</dbReference>
<dbReference type="Proteomes" id="UP000605361">
    <property type="component" value="Unassembled WGS sequence"/>
</dbReference>
<dbReference type="GO" id="GO:0016747">
    <property type="term" value="F:acyltransferase activity, transferring groups other than amino-acyl groups"/>
    <property type="evidence" value="ECO:0007669"/>
    <property type="project" value="InterPro"/>
</dbReference>
<dbReference type="SUPFAM" id="SSF55729">
    <property type="entry name" value="Acyl-CoA N-acyltransferases (Nat)"/>
    <property type="match status" value="1"/>
</dbReference>
<dbReference type="PANTHER" id="PTHR42791:SF1">
    <property type="entry name" value="N-ACETYLTRANSFERASE DOMAIN-CONTAINING PROTEIN"/>
    <property type="match status" value="1"/>
</dbReference>
<dbReference type="InterPro" id="IPR000182">
    <property type="entry name" value="GNAT_dom"/>
</dbReference>